<dbReference type="PANTHER" id="PTHR10091">
    <property type="entry name" value="ALDOSE-1-EPIMERASE"/>
    <property type="match status" value="1"/>
</dbReference>
<comment type="pathway">
    <text evidence="1 5">Carbohydrate metabolism; hexose metabolism.</text>
</comment>
<keyword evidence="7" id="KW-1185">Reference proteome</keyword>
<evidence type="ECO:0000313" key="6">
    <source>
        <dbReference type="EMBL" id="MDR7095096.1"/>
    </source>
</evidence>
<protein>
    <recommendedName>
        <fullName evidence="5">Aldose 1-epimerase</fullName>
        <ecNumber evidence="5">5.1.3.3</ecNumber>
    </recommendedName>
</protein>
<organism evidence="6 7">
    <name type="scientific">Hydrogenophaga laconesensis</name>
    <dbReference type="NCBI Taxonomy" id="1805971"/>
    <lineage>
        <taxon>Bacteria</taxon>
        <taxon>Pseudomonadati</taxon>
        <taxon>Pseudomonadota</taxon>
        <taxon>Betaproteobacteria</taxon>
        <taxon>Burkholderiales</taxon>
        <taxon>Comamonadaceae</taxon>
        <taxon>Hydrogenophaga</taxon>
    </lineage>
</organism>
<sequence length="352" mass="37828">MSTLPFPRLLDPARFQGDVDGRPARLFFLRNARGMQVAITSLGAKVLQILVPDSTGALDDVALGYDQLADVITGSPSMGAFVGRYAGRIGGARFTLDGREHRLAANSGSHCIHGGPRGSRHRVFEATQPDAATLQLRHRFLTAEDGFPGTLDLQLTYRLDDDNALVLEHTATAIDEPGPASFTSHIYFNLDGVDQGQRIDGHVLQVPASGEVLATGTDGIATGGLVPLDGHPHDLRSARRLGDLSDIDLSYVLQPQQQAGPRLCARLHSAASGRTLEVLTTEPLLQVYTAGQLGTAEKPDLGKWGVRHRPRSAVCLEPQHFPNAPNCPTLPQNNVTPGRPYTATTVYRFGTL</sequence>
<dbReference type="EMBL" id="JAVDWE010000007">
    <property type="protein sequence ID" value="MDR7095096.1"/>
    <property type="molecule type" value="Genomic_DNA"/>
</dbReference>
<dbReference type="PANTHER" id="PTHR10091:SF0">
    <property type="entry name" value="GALACTOSE MUTAROTASE"/>
    <property type="match status" value="1"/>
</dbReference>
<evidence type="ECO:0000256" key="3">
    <source>
        <dbReference type="ARBA" id="ARBA00023235"/>
    </source>
</evidence>
<reference evidence="6 7" key="1">
    <citation type="submission" date="2023-07" db="EMBL/GenBank/DDBJ databases">
        <title>Sorghum-associated microbial communities from plants grown in Nebraska, USA.</title>
        <authorList>
            <person name="Schachtman D."/>
        </authorList>
    </citation>
    <scope>NUCLEOTIDE SEQUENCE [LARGE SCALE GENOMIC DNA]</scope>
    <source>
        <strain evidence="6 7">BE240</strain>
    </source>
</reference>
<keyword evidence="3 5" id="KW-0413">Isomerase</keyword>
<comment type="catalytic activity">
    <reaction evidence="5">
        <text>alpha-D-glucose = beta-D-glucose</text>
        <dbReference type="Rhea" id="RHEA:10264"/>
        <dbReference type="ChEBI" id="CHEBI:15903"/>
        <dbReference type="ChEBI" id="CHEBI:17925"/>
        <dbReference type="EC" id="5.1.3.3"/>
    </reaction>
</comment>
<dbReference type="SUPFAM" id="SSF74650">
    <property type="entry name" value="Galactose mutarotase-like"/>
    <property type="match status" value="1"/>
</dbReference>
<dbReference type="GO" id="GO:0004034">
    <property type="term" value="F:aldose 1-epimerase activity"/>
    <property type="evidence" value="ECO:0007669"/>
    <property type="project" value="UniProtKB-EC"/>
</dbReference>
<dbReference type="InterPro" id="IPR014718">
    <property type="entry name" value="GH-type_carb-bd"/>
</dbReference>
<name>A0ABU1VC92_9BURK</name>
<evidence type="ECO:0000256" key="4">
    <source>
        <dbReference type="ARBA" id="ARBA00023277"/>
    </source>
</evidence>
<evidence type="ECO:0000256" key="5">
    <source>
        <dbReference type="PIRNR" id="PIRNR005096"/>
    </source>
</evidence>
<proteinExistence type="inferred from homology"/>
<dbReference type="Proteomes" id="UP001265550">
    <property type="component" value="Unassembled WGS sequence"/>
</dbReference>
<accession>A0ABU1VC92</accession>
<dbReference type="CDD" id="cd09019">
    <property type="entry name" value="galactose_mutarotase_like"/>
    <property type="match status" value="1"/>
</dbReference>
<evidence type="ECO:0000256" key="2">
    <source>
        <dbReference type="ARBA" id="ARBA00006206"/>
    </source>
</evidence>
<keyword evidence="4 5" id="KW-0119">Carbohydrate metabolism</keyword>
<dbReference type="InterPro" id="IPR015443">
    <property type="entry name" value="Aldose_1-epimerase"/>
</dbReference>
<dbReference type="EC" id="5.1.3.3" evidence="5"/>
<dbReference type="PIRSF" id="PIRSF005096">
    <property type="entry name" value="GALM"/>
    <property type="match status" value="1"/>
</dbReference>
<evidence type="ECO:0000313" key="7">
    <source>
        <dbReference type="Proteomes" id="UP001265550"/>
    </source>
</evidence>
<dbReference type="InterPro" id="IPR011013">
    <property type="entry name" value="Gal_mutarotase_sf_dom"/>
</dbReference>
<dbReference type="InterPro" id="IPR008183">
    <property type="entry name" value="Aldose_1/G6P_1-epimerase"/>
</dbReference>
<dbReference type="RefSeq" id="WP_204734006.1">
    <property type="nucleotide sequence ID" value="NZ_JAVDWE010000007.1"/>
</dbReference>
<dbReference type="Gene3D" id="2.70.98.10">
    <property type="match status" value="1"/>
</dbReference>
<evidence type="ECO:0000256" key="1">
    <source>
        <dbReference type="ARBA" id="ARBA00005028"/>
    </source>
</evidence>
<gene>
    <name evidence="6" type="ORF">J2X09_002840</name>
</gene>
<dbReference type="Pfam" id="PF01263">
    <property type="entry name" value="Aldose_epim"/>
    <property type="match status" value="1"/>
</dbReference>
<dbReference type="InterPro" id="IPR047215">
    <property type="entry name" value="Galactose_mutarotase-like"/>
</dbReference>
<comment type="caution">
    <text evidence="6">The sequence shown here is derived from an EMBL/GenBank/DDBJ whole genome shotgun (WGS) entry which is preliminary data.</text>
</comment>
<comment type="similarity">
    <text evidence="2 5">Belongs to the aldose epimerase family.</text>
</comment>